<dbReference type="OrthoDB" id="3822725at2"/>
<sequence length="270" mass="28866">MSTTIVSGTTGVAPREPRTVPARIPFTRILRVELRKMFDTRSGFWLMASVVLLSVIATVATLIFVDSEDLTYEHFASAVGAPMSVILPMIAILAVSSEWSQRTALTTFTLVPHRGRVLAAKAVITVVIGAVSMLIAGAVGAVGNVVGTSIAGVDATWTITVGEFAQIILANEIGMLMGLMLGIVLRNSPGAIVAYFVYSLVLPGASSALASTNQWWADNGAWFDLNWATMRLFDESLTGEMWTQLGVSAVIWLVVPLLIGTRALLRSEVK</sequence>
<dbReference type="RefSeq" id="WP_078701028.1">
    <property type="nucleotide sequence ID" value="NZ_LT796768.1"/>
</dbReference>
<dbReference type="AlphaFoldDB" id="A0A1T4Z8G0"/>
<keyword evidence="3" id="KW-1185">Reference proteome</keyword>
<evidence type="ECO:0000256" key="1">
    <source>
        <dbReference type="SAM" id="Phobius"/>
    </source>
</evidence>
<keyword evidence="1" id="KW-1133">Transmembrane helix</keyword>
<dbReference type="EMBL" id="LT796768">
    <property type="protein sequence ID" value="SKB10168.1"/>
    <property type="molecule type" value="Genomic_DNA"/>
</dbReference>
<proteinExistence type="predicted"/>
<name>A0A1T4Z8G0_9ACTN</name>
<dbReference type="Proteomes" id="UP000191040">
    <property type="component" value="Chromosome I"/>
</dbReference>
<dbReference type="STRING" id="1736691.SAMN06295964_3155"/>
<feature type="transmembrane region" description="Helical" evidence="1">
    <location>
        <begin position="241"/>
        <end position="265"/>
    </location>
</feature>
<keyword evidence="1" id="KW-0472">Membrane</keyword>
<evidence type="ECO:0008006" key="4">
    <source>
        <dbReference type="Google" id="ProtNLM"/>
    </source>
</evidence>
<organism evidence="2 3">
    <name type="scientific">Aeromicrobium choanae</name>
    <dbReference type="NCBI Taxonomy" id="1736691"/>
    <lineage>
        <taxon>Bacteria</taxon>
        <taxon>Bacillati</taxon>
        <taxon>Actinomycetota</taxon>
        <taxon>Actinomycetes</taxon>
        <taxon>Propionibacteriales</taxon>
        <taxon>Nocardioidaceae</taxon>
        <taxon>Aeromicrobium</taxon>
    </lineage>
</organism>
<accession>A0A1T4Z8G0</accession>
<feature type="transmembrane region" description="Helical" evidence="1">
    <location>
        <begin position="164"/>
        <end position="185"/>
    </location>
</feature>
<keyword evidence="1" id="KW-0812">Transmembrane</keyword>
<reference evidence="3" key="1">
    <citation type="submission" date="2017-02" db="EMBL/GenBank/DDBJ databases">
        <authorList>
            <person name="Varghese N."/>
            <person name="Submissions S."/>
        </authorList>
    </citation>
    <scope>NUCLEOTIDE SEQUENCE [LARGE SCALE GENOMIC DNA]</scope>
    <source>
        <strain evidence="3">9H-4</strain>
    </source>
</reference>
<feature type="transmembrane region" description="Helical" evidence="1">
    <location>
        <begin position="44"/>
        <end position="65"/>
    </location>
</feature>
<feature type="transmembrane region" description="Helical" evidence="1">
    <location>
        <begin position="77"/>
        <end position="97"/>
    </location>
</feature>
<feature type="transmembrane region" description="Helical" evidence="1">
    <location>
        <begin position="192"/>
        <end position="210"/>
    </location>
</feature>
<gene>
    <name evidence="2" type="ORF">SAMN06295964_3155</name>
</gene>
<evidence type="ECO:0000313" key="3">
    <source>
        <dbReference type="Proteomes" id="UP000191040"/>
    </source>
</evidence>
<evidence type="ECO:0000313" key="2">
    <source>
        <dbReference type="EMBL" id="SKB10168.1"/>
    </source>
</evidence>
<feature type="transmembrane region" description="Helical" evidence="1">
    <location>
        <begin position="118"/>
        <end position="144"/>
    </location>
</feature>
<protein>
    <recommendedName>
        <fullName evidence="4">ABC-2 family transporter protein</fullName>
    </recommendedName>
</protein>